<reference evidence="2" key="2">
    <citation type="submission" date="2023-05" db="EMBL/GenBank/DDBJ databases">
        <authorList>
            <consortium name="Lawrence Berkeley National Laboratory"/>
            <person name="Steindorff A."/>
            <person name="Hensen N."/>
            <person name="Bonometti L."/>
            <person name="Westerberg I."/>
            <person name="Brannstrom I.O."/>
            <person name="Guillou S."/>
            <person name="Cros-Aarteil S."/>
            <person name="Calhoun S."/>
            <person name="Haridas S."/>
            <person name="Kuo A."/>
            <person name="Mondo S."/>
            <person name="Pangilinan J."/>
            <person name="Riley R."/>
            <person name="Labutti K."/>
            <person name="Andreopoulos B."/>
            <person name="Lipzen A."/>
            <person name="Chen C."/>
            <person name="Yanf M."/>
            <person name="Daum C."/>
            <person name="Ng V."/>
            <person name="Clum A."/>
            <person name="Ohm R."/>
            <person name="Martin F."/>
            <person name="Silar P."/>
            <person name="Natvig D."/>
            <person name="Lalanne C."/>
            <person name="Gautier V."/>
            <person name="Ament-Velasquez S.L."/>
            <person name="Kruys A."/>
            <person name="Hutchinson M.I."/>
            <person name="Powell A.J."/>
            <person name="Barry K."/>
            <person name="Miller A.N."/>
            <person name="Grigoriev I.V."/>
            <person name="Debuchy R."/>
            <person name="Gladieux P."/>
            <person name="Thoren M.H."/>
            <person name="Johannesson H."/>
        </authorList>
    </citation>
    <scope>NUCLEOTIDE SEQUENCE</scope>
    <source>
        <strain evidence="2">CBS 315.58</strain>
    </source>
</reference>
<feature type="region of interest" description="Disordered" evidence="1">
    <location>
        <begin position="1173"/>
        <end position="1242"/>
    </location>
</feature>
<feature type="region of interest" description="Disordered" evidence="1">
    <location>
        <begin position="396"/>
        <end position="421"/>
    </location>
</feature>
<feature type="region of interest" description="Disordered" evidence="1">
    <location>
        <begin position="1050"/>
        <end position="1074"/>
    </location>
</feature>
<gene>
    <name evidence="2" type="ORF">QBC40DRAFT_289182</name>
</gene>
<evidence type="ECO:0000313" key="3">
    <source>
        <dbReference type="Proteomes" id="UP001303160"/>
    </source>
</evidence>
<sequence>MTASRYNALPAGQANDETSDPQGQQPPFSPDSFASRLSPTSQSTSTSLLSPGQSPNPMAHVSLAEKTFTPLSMNDSDYLSDHSATDRLLRKKSSFSLEHESMLSTSNTSRAESFLQVGSAIVRSNSVSSTSSATAAGRGVTVVSTMVQSFEALHAAAVEKEKELALAAKKSSASLRPSLDPSSRTTSPALNAQQQASVEGLDSSLGAVVGATNTTIDEKEDSSVPQNAAACPDAERPAQEPKAPESPARLPTSVTAQTPLVRPTPTTISSPTSQIDSPLPRTSSTASIGLTHPTPDINKRSQSGAFLGNIAALEATAERLSMTSSIEAAIREEHNELKRSESRRSSILQRARGASAGSDSGSALHLASRKNSVVETNNAARFGGYVMSPRHSLSGASARLRSGSKASSVGVPGPESVALSSSVENGEDFPFMSRSGPGKASTRSAASKLSLAEIAELEHPTALTRDAMDRADSGVRDNADEEEERRILASARQYIEPEFADEVEGMRTPQNENYSFLDEPVPRLQLHQPDQYSQYWDQNNDQAARPMTAASVNTFDQAQAAFGDFDGVHCDPEVDQFVPHQEPELPRPPQQPQLHAATDSMGPRPTSYFDPSTGQQMLYYPAPVPAMLNLPPKLSKKPKAGARTTRRSQVLSAMPMPTQESRVWLPDPTEGLGGGSQLSVPLMPELLGGDYGSQTPNADELAPPLAPALASGHARHASEASTIHPAAPVVLDEQREFRRPQRLTDNRKSRATVLDGLPPQLRASAFFELPSTHLSKIEVKDGSAMATLDSILDASAAAPVSAFTDHAFAGTLGDEVYGAEKKRKSKKLKKTEAEAVEEEVVVKPKRKTLVKRNSSSALLAYENEPKKRSSRFSLFPSRGDADDSSDDDDERVRRNGARSPDDAPLQSPNPLAPGADEESSQESSEESGDDERSVYKGPPTTLLAELQIRKRQNQQRVKDGTQLPRGQHGTTLLELDAVAQVEQRTRKGKRVNLAWEDPNANPYAHSDTDDEDVPLGMLALAKATGDGNNRSTMDISVLMSEVNRPLGLMERREIEDNEPLSRRRQRLQGRDDGQVPLSLDVIQKRMSHMPLAQTNGAPVGLMGLRSQSRLTLPLAQEERPGSMMGAGAEDSDPEGEGETLAARKARLAAENPLPRTRPVSGMFSAELLSQFGGGEDEASDIRSKGKPSDHSRVASFDVGKDNAPSLDVPEEEETLGQRRRRLQAEREAREREMAAGGGMHPPRAATPIGFLPNSNGLQANPQSRPLSMANMLGAHPIDTPMGHLNPLEQARLNREAEAMRVQQEQELRMAALRAQMPTSLVSVSAGGRSGGYMNGMFNNGMGGQAVGQSGAAGMSLGYGNSSNLSLLAPQQPMMYGGSIPMNGGYGGYGMQMPVQGGQVDMVERWRQGVQP</sequence>
<keyword evidence="3" id="KW-1185">Reference proteome</keyword>
<feature type="compositionally biased region" description="Basic and acidic residues" evidence="1">
    <location>
        <begin position="1179"/>
        <end position="1192"/>
    </location>
</feature>
<feature type="compositionally biased region" description="Low complexity" evidence="1">
    <location>
        <begin position="701"/>
        <end position="710"/>
    </location>
</feature>
<feature type="region of interest" description="Disordered" evidence="1">
    <location>
        <begin position="950"/>
        <end position="970"/>
    </location>
</feature>
<feature type="compositionally biased region" description="Basic and acidic residues" evidence="1">
    <location>
        <begin position="1222"/>
        <end position="1233"/>
    </location>
</feature>
<comment type="caution">
    <text evidence="2">The sequence shown here is derived from an EMBL/GenBank/DDBJ whole genome shotgun (WGS) entry which is preliminary data.</text>
</comment>
<feature type="region of interest" description="Disordered" evidence="1">
    <location>
        <begin position="1115"/>
        <end position="1139"/>
    </location>
</feature>
<feature type="compositionally biased region" description="Basic and acidic residues" evidence="1">
    <location>
        <begin position="333"/>
        <end position="344"/>
    </location>
</feature>
<feature type="region of interest" description="Disordered" evidence="1">
    <location>
        <begin position="169"/>
        <end position="301"/>
    </location>
</feature>
<feature type="compositionally biased region" description="Acidic residues" evidence="1">
    <location>
        <begin position="915"/>
        <end position="929"/>
    </location>
</feature>
<feature type="region of interest" description="Disordered" evidence="1">
    <location>
        <begin position="333"/>
        <end position="363"/>
    </location>
</feature>
<feature type="compositionally biased region" description="Basic and acidic residues" evidence="1">
    <location>
        <begin position="233"/>
        <end position="243"/>
    </location>
</feature>
<organism evidence="2 3">
    <name type="scientific">Triangularia verruculosa</name>
    <dbReference type="NCBI Taxonomy" id="2587418"/>
    <lineage>
        <taxon>Eukaryota</taxon>
        <taxon>Fungi</taxon>
        <taxon>Dikarya</taxon>
        <taxon>Ascomycota</taxon>
        <taxon>Pezizomycotina</taxon>
        <taxon>Sordariomycetes</taxon>
        <taxon>Sordariomycetidae</taxon>
        <taxon>Sordariales</taxon>
        <taxon>Podosporaceae</taxon>
        <taxon>Triangularia</taxon>
    </lineage>
</organism>
<dbReference type="EMBL" id="MU864015">
    <property type="protein sequence ID" value="KAK4195385.1"/>
    <property type="molecule type" value="Genomic_DNA"/>
</dbReference>
<feature type="compositionally biased region" description="Low complexity" evidence="1">
    <location>
        <begin position="263"/>
        <end position="278"/>
    </location>
</feature>
<evidence type="ECO:0000256" key="1">
    <source>
        <dbReference type="SAM" id="MobiDB-lite"/>
    </source>
</evidence>
<feature type="compositionally biased region" description="Basic and acidic residues" evidence="1">
    <location>
        <begin position="732"/>
        <end position="748"/>
    </location>
</feature>
<feature type="compositionally biased region" description="Polar residues" evidence="1">
    <location>
        <begin position="180"/>
        <end position="197"/>
    </location>
</feature>
<accession>A0AAN7ARW7</accession>
<name>A0AAN7ARW7_9PEZI</name>
<feature type="region of interest" description="Disordered" evidence="1">
    <location>
        <begin position="579"/>
        <end position="604"/>
    </location>
</feature>
<reference evidence="2" key="1">
    <citation type="journal article" date="2023" name="Mol. Phylogenet. Evol.">
        <title>Genome-scale phylogeny and comparative genomics of the fungal order Sordariales.</title>
        <authorList>
            <person name="Hensen N."/>
            <person name="Bonometti L."/>
            <person name="Westerberg I."/>
            <person name="Brannstrom I.O."/>
            <person name="Guillou S."/>
            <person name="Cros-Aarteil S."/>
            <person name="Calhoun S."/>
            <person name="Haridas S."/>
            <person name="Kuo A."/>
            <person name="Mondo S."/>
            <person name="Pangilinan J."/>
            <person name="Riley R."/>
            <person name="LaButti K."/>
            <person name="Andreopoulos B."/>
            <person name="Lipzen A."/>
            <person name="Chen C."/>
            <person name="Yan M."/>
            <person name="Daum C."/>
            <person name="Ng V."/>
            <person name="Clum A."/>
            <person name="Steindorff A."/>
            <person name="Ohm R.A."/>
            <person name="Martin F."/>
            <person name="Silar P."/>
            <person name="Natvig D.O."/>
            <person name="Lalanne C."/>
            <person name="Gautier V."/>
            <person name="Ament-Velasquez S.L."/>
            <person name="Kruys A."/>
            <person name="Hutchinson M.I."/>
            <person name="Powell A.J."/>
            <person name="Barry K."/>
            <person name="Miller A.N."/>
            <person name="Grigoriev I.V."/>
            <person name="Debuchy R."/>
            <person name="Gladieux P."/>
            <person name="Hiltunen Thoren M."/>
            <person name="Johannesson H."/>
        </authorList>
    </citation>
    <scope>NUCLEOTIDE SEQUENCE</scope>
    <source>
        <strain evidence="2">CBS 315.58</strain>
    </source>
</reference>
<protein>
    <submittedName>
        <fullName evidence="2">Uncharacterized protein</fullName>
    </submittedName>
</protein>
<dbReference type="Proteomes" id="UP001303160">
    <property type="component" value="Unassembled WGS sequence"/>
</dbReference>
<feature type="region of interest" description="Disordered" evidence="1">
    <location>
        <begin position="692"/>
        <end position="750"/>
    </location>
</feature>
<evidence type="ECO:0000313" key="2">
    <source>
        <dbReference type="EMBL" id="KAK4195385.1"/>
    </source>
</evidence>
<feature type="region of interest" description="Disordered" evidence="1">
    <location>
        <begin position="861"/>
        <end position="937"/>
    </location>
</feature>
<feature type="compositionally biased region" description="Low complexity" evidence="1">
    <location>
        <begin position="35"/>
        <end position="55"/>
    </location>
</feature>
<feature type="compositionally biased region" description="Low complexity" evidence="1">
    <location>
        <begin position="350"/>
        <end position="363"/>
    </location>
</feature>
<proteinExistence type="predicted"/>
<feature type="region of interest" description="Disordered" evidence="1">
    <location>
        <begin position="1"/>
        <end position="65"/>
    </location>
</feature>